<keyword evidence="1" id="KW-0812">Transmembrane</keyword>
<feature type="transmembrane region" description="Helical" evidence="1">
    <location>
        <begin position="45"/>
        <end position="64"/>
    </location>
</feature>
<dbReference type="RefSeq" id="WP_184206038.1">
    <property type="nucleotide sequence ID" value="NZ_JACHIF010000001.1"/>
</dbReference>
<dbReference type="InterPro" id="IPR007251">
    <property type="entry name" value="Iron_permease_Fet4"/>
</dbReference>
<name>A0A7W7YIN2_9BACT</name>
<dbReference type="AlphaFoldDB" id="A0A7W7YIN2"/>
<dbReference type="Pfam" id="PF04120">
    <property type="entry name" value="Iron_permease"/>
    <property type="match status" value="1"/>
</dbReference>
<keyword evidence="1" id="KW-0472">Membrane</keyword>
<protein>
    <submittedName>
        <fullName evidence="2">Low affinity Fe/Cu permease</fullName>
    </submittedName>
</protein>
<keyword evidence="3" id="KW-1185">Reference proteome</keyword>
<proteinExistence type="predicted"/>
<evidence type="ECO:0000313" key="2">
    <source>
        <dbReference type="EMBL" id="MBB5036836.1"/>
    </source>
</evidence>
<sequence length="128" mass="14222">MKDFFAQMASRAARALGHPFAFLLATAVVIGWASLGPSLGYSENWQLVINTGTTIITFLSVFLIQNSQNRESLAMQLKLDEIIRAIKDARNEIIDLEDLPEEQLEKLAAQFRRAVPTEKTSSATSQQP</sequence>
<gene>
    <name evidence="2" type="ORF">HNQ64_001070</name>
</gene>
<dbReference type="Proteomes" id="UP000534294">
    <property type="component" value="Unassembled WGS sequence"/>
</dbReference>
<feature type="transmembrane region" description="Helical" evidence="1">
    <location>
        <begin position="12"/>
        <end position="33"/>
    </location>
</feature>
<reference evidence="2 3" key="1">
    <citation type="submission" date="2020-08" db="EMBL/GenBank/DDBJ databases">
        <title>Genomic Encyclopedia of Type Strains, Phase IV (KMG-IV): sequencing the most valuable type-strain genomes for metagenomic binning, comparative biology and taxonomic classification.</title>
        <authorList>
            <person name="Goeker M."/>
        </authorList>
    </citation>
    <scope>NUCLEOTIDE SEQUENCE [LARGE SCALE GENOMIC DNA]</scope>
    <source>
        <strain evidence="2 3">DSM 12251</strain>
    </source>
</reference>
<organism evidence="2 3">
    <name type="scientific">Prosthecobacter dejongeii</name>
    <dbReference type="NCBI Taxonomy" id="48465"/>
    <lineage>
        <taxon>Bacteria</taxon>
        <taxon>Pseudomonadati</taxon>
        <taxon>Verrucomicrobiota</taxon>
        <taxon>Verrucomicrobiia</taxon>
        <taxon>Verrucomicrobiales</taxon>
        <taxon>Verrucomicrobiaceae</taxon>
        <taxon>Prosthecobacter</taxon>
    </lineage>
</organism>
<accession>A0A7W7YIN2</accession>
<evidence type="ECO:0000256" key="1">
    <source>
        <dbReference type="SAM" id="Phobius"/>
    </source>
</evidence>
<comment type="caution">
    <text evidence="2">The sequence shown here is derived from an EMBL/GenBank/DDBJ whole genome shotgun (WGS) entry which is preliminary data.</text>
</comment>
<evidence type="ECO:0000313" key="3">
    <source>
        <dbReference type="Proteomes" id="UP000534294"/>
    </source>
</evidence>
<keyword evidence="1" id="KW-1133">Transmembrane helix</keyword>
<dbReference type="GO" id="GO:0055085">
    <property type="term" value="P:transmembrane transport"/>
    <property type="evidence" value="ECO:0007669"/>
    <property type="project" value="InterPro"/>
</dbReference>
<dbReference type="EMBL" id="JACHIF010000001">
    <property type="protein sequence ID" value="MBB5036836.1"/>
    <property type="molecule type" value="Genomic_DNA"/>
</dbReference>